<protein>
    <recommendedName>
        <fullName evidence="2">alkaline phosphatase</fullName>
        <ecNumber evidence="2">3.1.3.1</ecNumber>
    </recommendedName>
</protein>
<evidence type="ECO:0000256" key="3">
    <source>
        <dbReference type="ARBA" id="ARBA00022622"/>
    </source>
</evidence>
<keyword evidence="3" id="KW-0449">Lipoprotein</keyword>
<dbReference type="Gene3D" id="3.40.720.10">
    <property type="entry name" value="Alkaline Phosphatase, subunit A"/>
    <property type="match status" value="1"/>
</dbReference>
<gene>
    <name evidence="5" type="ORF">HHUSO_G21115</name>
</gene>
<keyword evidence="3" id="KW-0472">Membrane</keyword>
<evidence type="ECO:0000313" key="5">
    <source>
        <dbReference type="EMBL" id="KAK6478741.1"/>
    </source>
</evidence>
<dbReference type="Pfam" id="PF00245">
    <property type="entry name" value="Alk_phosphatase"/>
    <property type="match status" value="1"/>
</dbReference>
<comment type="caution">
    <text evidence="5">The sequence shown here is derived from an EMBL/GenBank/DDBJ whole genome shotgun (WGS) entry which is preliminary data.</text>
</comment>
<proteinExistence type="predicted"/>
<comment type="subcellular location">
    <subcellularLocation>
        <location evidence="1">Cell membrane</location>
        <topology evidence="1">Lipid-anchor</topology>
        <topology evidence="1">GPI-anchor</topology>
    </subcellularLocation>
</comment>
<dbReference type="PANTHER" id="PTHR11596:SF37">
    <property type="entry name" value="ALKALINE PHOSPHATASE"/>
    <property type="match status" value="1"/>
</dbReference>
<evidence type="ECO:0000256" key="2">
    <source>
        <dbReference type="ARBA" id="ARBA00012647"/>
    </source>
</evidence>
<evidence type="ECO:0000313" key="6">
    <source>
        <dbReference type="Proteomes" id="UP001369086"/>
    </source>
</evidence>
<name>A0ABR0Z276_HUSHU</name>
<keyword evidence="3" id="KW-0336">GPI-anchor</keyword>
<dbReference type="EMBL" id="JAHFZB010000019">
    <property type="protein sequence ID" value="KAK6478741.1"/>
    <property type="molecule type" value="Genomic_DNA"/>
</dbReference>
<organism evidence="5 6">
    <name type="scientific">Huso huso</name>
    <name type="common">Beluga</name>
    <name type="synonym">Acipenser huso</name>
    <dbReference type="NCBI Taxonomy" id="61971"/>
    <lineage>
        <taxon>Eukaryota</taxon>
        <taxon>Metazoa</taxon>
        <taxon>Chordata</taxon>
        <taxon>Craniata</taxon>
        <taxon>Vertebrata</taxon>
        <taxon>Euteleostomi</taxon>
        <taxon>Actinopterygii</taxon>
        <taxon>Chondrostei</taxon>
        <taxon>Acipenseriformes</taxon>
        <taxon>Acipenseridae</taxon>
        <taxon>Huso</taxon>
    </lineage>
</organism>
<keyword evidence="6" id="KW-1185">Reference proteome</keyword>
<dbReference type="InterPro" id="IPR001952">
    <property type="entry name" value="Alkaline_phosphatase"/>
</dbReference>
<dbReference type="EC" id="3.1.3.1" evidence="2"/>
<feature type="region of interest" description="Disordered" evidence="4">
    <location>
        <begin position="64"/>
        <end position="95"/>
    </location>
</feature>
<dbReference type="InterPro" id="IPR017850">
    <property type="entry name" value="Alkaline_phosphatase_core_sf"/>
</dbReference>
<keyword evidence="3" id="KW-0325">Glycoprotein</keyword>
<dbReference type="SUPFAM" id="SSF53649">
    <property type="entry name" value="Alkaline phosphatase-like"/>
    <property type="match status" value="1"/>
</dbReference>
<accession>A0ABR0Z276</accession>
<reference evidence="5 6" key="1">
    <citation type="submission" date="2021-05" db="EMBL/GenBank/DDBJ databases">
        <authorList>
            <person name="Zahm M."/>
            <person name="Klopp C."/>
            <person name="Cabau C."/>
            <person name="Kuhl H."/>
            <person name="Suciu R."/>
            <person name="Ciorpac M."/>
            <person name="Holostenco D."/>
            <person name="Gessner J."/>
            <person name="Wuertz S."/>
            <person name="Hohne C."/>
            <person name="Stock M."/>
            <person name="Gislard M."/>
            <person name="Lluch J."/>
            <person name="Milhes M."/>
            <person name="Lampietro C."/>
            <person name="Lopez Roques C."/>
            <person name="Donnadieu C."/>
            <person name="Du K."/>
            <person name="Schartl M."/>
            <person name="Guiguen Y."/>
        </authorList>
    </citation>
    <scope>NUCLEOTIDE SEQUENCE [LARGE SCALE GENOMIC DNA]</scope>
    <source>
        <strain evidence="5">Hh-F2</strain>
        <tissue evidence="5">Blood</tissue>
    </source>
</reference>
<dbReference type="PANTHER" id="PTHR11596">
    <property type="entry name" value="ALKALINE PHOSPHATASE"/>
    <property type="match status" value="1"/>
</dbReference>
<sequence length="95" mass="10263">MTEYMDVEYRQQAAVPVSSDSHGGEDVAVFARGPMAHLFRGVKEQNYIAHVMVYADCIEPYTECPKEPNSGGGHRPAPTPASSPLCWGGKAPDTP</sequence>
<evidence type="ECO:0000256" key="4">
    <source>
        <dbReference type="SAM" id="MobiDB-lite"/>
    </source>
</evidence>
<evidence type="ECO:0000256" key="1">
    <source>
        <dbReference type="ARBA" id="ARBA00004609"/>
    </source>
</evidence>
<dbReference type="Proteomes" id="UP001369086">
    <property type="component" value="Unassembled WGS sequence"/>
</dbReference>